<feature type="compositionally biased region" description="Basic and acidic residues" evidence="1">
    <location>
        <begin position="55"/>
        <end position="66"/>
    </location>
</feature>
<comment type="caution">
    <text evidence="2">The sequence shown here is derived from an EMBL/GenBank/DDBJ whole genome shotgun (WGS) entry which is preliminary data.</text>
</comment>
<gene>
    <name evidence="2" type="ORF">SDC9_155239</name>
</gene>
<evidence type="ECO:0000256" key="1">
    <source>
        <dbReference type="SAM" id="MobiDB-lite"/>
    </source>
</evidence>
<accession>A0A645F5T3</accession>
<reference evidence="2" key="1">
    <citation type="submission" date="2019-08" db="EMBL/GenBank/DDBJ databases">
        <authorList>
            <person name="Kucharzyk K."/>
            <person name="Murdoch R.W."/>
            <person name="Higgins S."/>
            <person name="Loffler F."/>
        </authorList>
    </citation>
    <scope>NUCLEOTIDE SEQUENCE</scope>
</reference>
<protein>
    <submittedName>
        <fullName evidence="2">Uncharacterized protein</fullName>
    </submittedName>
</protein>
<sequence length="78" mass="8314">MLEHVGFGDDLRIVGVADEVDHFGVFADIEAQLRLHVGLAVGRVGVAGRLLVGAERQRGKRPEHSGDQSFIGHGSVSL</sequence>
<organism evidence="2">
    <name type="scientific">bioreactor metagenome</name>
    <dbReference type="NCBI Taxonomy" id="1076179"/>
    <lineage>
        <taxon>unclassified sequences</taxon>
        <taxon>metagenomes</taxon>
        <taxon>ecological metagenomes</taxon>
    </lineage>
</organism>
<proteinExistence type="predicted"/>
<evidence type="ECO:0000313" key="2">
    <source>
        <dbReference type="EMBL" id="MPN07964.1"/>
    </source>
</evidence>
<feature type="region of interest" description="Disordered" evidence="1">
    <location>
        <begin position="55"/>
        <end position="78"/>
    </location>
</feature>
<name>A0A645F5T3_9ZZZZ</name>
<dbReference type="AlphaFoldDB" id="A0A645F5T3"/>
<dbReference type="EMBL" id="VSSQ01053974">
    <property type="protein sequence ID" value="MPN07964.1"/>
    <property type="molecule type" value="Genomic_DNA"/>
</dbReference>